<evidence type="ECO:0000256" key="4">
    <source>
        <dbReference type="ARBA" id="ARBA00023136"/>
    </source>
</evidence>
<reference evidence="8" key="1">
    <citation type="submission" date="2022-07" db="EMBL/GenBank/DDBJ databases">
        <title>Taxonomy of Novel Oxalotrophic and Methylotrophic Bacteria.</title>
        <authorList>
            <person name="Sahin N."/>
            <person name="Tani A."/>
        </authorList>
    </citation>
    <scope>NUCLEOTIDE SEQUENCE</scope>
    <source>
        <strain evidence="8">AM327</strain>
    </source>
</reference>
<keyword evidence="9" id="KW-1185">Reference proteome</keyword>
<dbReference type="Gene3D" id="1.25.40.390">
    <property type="match status" value="1"/>
</dbReference>
<dbReference type="PROSITE" id="PS51257">
    <property type="entry name" value="PROKAR_LIPOPROTEIN"/>
    <property type="match status" value="1"/>
</dbReference>
<evidence type="ECO:0000256" key="5">
    <source>
        <dbReference type="ARBA" id="ARBA00023237"/>
    </source>
</evidence>
<dbReference type="Pfam" id="PF14322">
    <property type="entry name" value="SusD-like_3"/>
    <property type="match status" value="1"/>
</dbReference>
<evidence type="ECO:0000259" key="7">
    <source>
        <dbReference type="Pfam" id="PF14322"/>
    </source>
</evidence>
<dbReference type="EMBL" id="BRVP01000027">
    <property type="protein sequence ID" value="GLB53884.1"/>
    <property type="molecule type" value="Genomic_DNA"/>
</dbReference>
<evidence type="ECO:0000256" key="2">
    <source>
        <dbReference type="ARBA" id="ARBA00006275"/>
    </source>
</evidence>
<name>A0A9W6EVJ0_9FLAO</name>
<evidence type="ECO:0000256" key="1">
    <source>
        <dbReference type="ARBA" id="ARBA00004442"/>
    </source>
</evidence>
<dbReference type="Proteomes" id="UP001143545">
    <property type="component" value="Unassembled WGS sequence"/>
</dbReference>
<comment type="subcellular location">
    <subcellularLocation>
        <location evidence="1">Cell outer membrane</location>
    </subcellularLocation>
</comment>
<evidence type="ECO:0000313" key="8">
    <source>
        <dbReference type="EMBL" id="GLB53884.1"/>
    </source>
</evidence>
<dbReference type="InterPro" id="IPR011990">
    <property type="entry name" value="TPR-like_helical_dom_sf"/>
</dbReference>
<dbReference type="InterPro" id="IPR012944">
    <property type="entry name" value="SusD_RagB_dom"/>
</dbReference>
<gene>
    <name evidence="8" type="ORF">NBRC110019_29250</name>
</gene>
<evidence type="ECO:0000313" key="9">
    <source>
        <dbReference type="Proteomes" id="UP001143545"/>
    </source>
</evidence>
<keyword evidence="4" id="KW-0472">Membrane</keyword>
<organism evidence="8 9">
    <name type="scientific">Neptunitalea chrysea</name>
    <dbReference type="NCBI Taxonomy" id="1647581"/>
    <lineage>
        <taxon>Bacteria</taxon>
        <taxon>Pseudomonadati</taxon>
        <taxon>Bacteroidota</taxon>
        <taxon>Flavobacteriia</taxon>
        <taxon>Flavobacteriales</taxon>
        <taxon>Flavobacteriaceae</taxon>
        <taxon>Neptunitalea</taxon>
    </lineage>
</organism>
<keyword evidence="5" id="KW-0998">Cell outer membrane</keyword>
<protein>
    <submittedName>
        <fullName evidence="8">Membrane protein</fullName>
    </submittedName>
</protein>
<keyword evidence="3" id="KW-0732">Signal</keyword>
<accession>A0A9W6EVJ0</accession>
<dbReference type="AlphaFoldDB" id="A0A9W6EVJ0"/>
<evidence type="ECO:0000259" key="6">
    <source>
        <dbReference type="Pfam" id="PF07980"/>
    </source>
</evidence>
<feature type="domain" description="RagB/SusD" evidence="6">
    <location>
        <begin position="291"/>
        <end position="611"/>
    </location>
</feature>
<comment type="similarity">
    <text evidence="2">Belongs to the SusD family.</text>
</comment>
<dbReference type="InterPro" id="IPR033985">
    <property type="entry name" value="SusD-like_N"/>
</dbReference>
<dbReference type="GO" id="GO:0009279">
    <property type="term" value="C:cell outer membrane"/>
    <property type="evidence" value="ECO:0007669"/>
    <property type="project" value="UniProtKB-SubCell"/>
</dbReference>
<dbReference type="Pfam" id="PF07980">
    <property type="entry name" value="SusD_RagB"/>
    <property type="match status" value="1"/>
</dbReference>
<evidence type="ECO:0000256" key="3">
    <source>
        <dbReference type="ARBA" id="ARBA00022729"/>
    </source>
</evidence>
<comment type="caution">
    <text evidence="8">The sequence shown here is derived from an EMBL/GenBank/DDBJ whole genome shotgun (WGS) entry which is preliminary data.</text>
</comment>
<proteinExistence type="inferred from homology"/>
<dbReference type="SUPFAM" id="SSF48452">
    <property type="entry name" value="TPR-like"/>
    <property type="match status" value="1"/>
</dbReference>
<sequence>MKKISIYIAIVLSVFTISCNDEDWLERNPETIITDDQLWNDSQLIKSLLANYYNRLPSLHGVFNTGGMCETDEAMWSGTWDANWRNNFDYSNNYGTYWDYDFVRDLNLALDNIEQYSTELGDDEKNLYNAEIRFIRAFVYFEMVKRMGGVPLVTEQLVYNYDGDVSNLQIARSKEYEIYDFIYSEMEDIKSVLEGNNGSTTRANYYTALALESRSMLYAGSLAKYNNLMSSPITLPGEEVGIPASMANGYYTKSLQASQELINNGGYALYNENPDKGINFYEMLMSKSSQEIIFAKDYELSLKVHRFAYDNIPKSLTEDNESSSTISPSLNLVESFEYLDGSEGTLENLDANGDYITYTNIDDIFANKDARLYGTIIYPGSSFKSTPVSIQAGVAIWNGSGYDFTNGSNLGDYYTDGDILTGFDGPKDNEPDVSNTGFYIRKFVSEESGASTRVTSADNWWPYYRLGEIYLNATEAAYELGQESVALPYINAIRERAGFPANSLTSLSIETIQHERRVELAFENHRYFDVKRWRIADQLWDNDWNNEDAVVHGLFPYRVIRPGHENNNKYIFKKVVPARFLSPRYFRMANYYSLIYESYISNNPLLVKNPFH</sequence>
<dbReference type="RefSeq" id="WP_281756168.1">
    <property type="nucleotide sequence ID" value="NZ_BRVP01000027.1"/>
</dbReference>
<feature type="domain" description="SusD-like N-terminal" evidence="7">
    <location>
        <begin position="23"/>
        <end position="215"/>
    </location>
</feature>